<dbReference type="Proteomes" id="UP001057452">
    <property type="component" value="Chromosome 16"/>
</dbReference>
<feature type="non-terminal residue" evidence="1">
    <location>
        <position position="145"/>
    </location>
</feature>
<proteinExistence type="predicted"/>
<protein>
    <submittedName>
        <fullName evidence="1">Uncharacterized protein</fullName>
    </submittedName>
</protein>
<comment type="caution">
    <text evidence="1">The sequence shown here is derived from an EMBL/GenBank/DDBJ whole genome shotgun (WGS) entry which is preliminary data.</text>
</comment>
<evidence type="ECO:0000313" key="1">
    <source>
        <dbReference type="EMBL" id="KAI4810889.1"/>
    </source>
</evidence>
<dbReference type="EMBL" id="CM043800">
    <property type="protein sequence ID" value="KAI4810889.1"/>
    <property type="molecule type" value="Genomic_DNA"/>
</dbReference>
<organism evidence="1 2">
    <name type="scientific">Chaenocephalus aceratus</name>
    <name type="common">Blackfin icefish</name>
    <name type="synonym">Chaenichthys aceratus</name>
    <dbReference type="NCBI Taxonomy" id="36190"/>
    <lineage>
        <taxon>Eukaryota</taxon>
        <taxon>Metazoa</taxon>
        <taxon>Chordata</taxon>
        <taxon>Craniata</taxon>
        <taxon>Vertebrata</taxon>
        <taxon>Euteleostomi</taxon>
        <taxon>Actinopterygii</taxon>
        <taxon>Neopterygii</taxon>
        <taxon>Teleostei</taxon>
        <taxon>Neoteleostei</taxon>
        <taxon>Acanthomorphata</taxon>
        <taxon>Eupercaria</taxon>
        <taxon>Perciformes</taxon>
        <taxon>Notothenioidei</taxon>
        <taxon>Channichthyidae</taxon>
        <taxon>Chaenocephalus</taxon>
    </lineage>
</organism>
<reference evidence="1" key="1">
    <citation type="submission" date="2022-05" db="EMBL/GenBank/DDBJ databases">
        <title>Chromosome-level genome of Chaenocephalus aceratus.</title>
        <authorList>
            <person name="Park H."/>
        </authorList>
    </citation>
    <scope>NUCLEOTIDE SEQUENCE</scope>
    <source>
        <strain evidence="1">KU_202001</strain>
    </source>
</reference>
<evidence type="ECO:0000313" key="2">
    <source>
        <dbReference type="Proteomes" id="UP001057452"/>
    </source>
</evidence>
<accession>A0ACB9WCL2</accession>
<keyword evidence="2" id="KW-1185">Reference proteome</keyword>
<sequence>MYPVEINPLWEYVRVGHTALLPGPVRIYIDADPLQGRFAFKLNPSQETAVTLAEAKQEVNGFRDGAWLLEEKAIHSVECERAFAPQVRTLLIKRDSMAARTANGRGLDRRKQQQRHRHLDAPVEDLHFEDSPTSLCPFTWQRTKR</sequence>
<gene>
    <name evidence="1" type="ORF">KUCAC02_013816</name>
</gene>
<name>A0ACB9WCL2_CHAAC</name>